<keyword evidence="9" id="KW-0645">Protease</keyword>
<keyword evidence="3 7" id="KW-0812">Transmembrane</keyword>
<protein>
    <submittedName>
        <fullName evidence="9">Rhomboid family intramembrane serine protease</fullName>
    </submittedName>
</protein>
<dbReference type="Proteomes" id="UP000270927">
    <property type="component" value="Unassembled WGS sequence"/>
</dbReference>
<keyword evidence="10" id="KW-1185">Reference proteome</keyword>
<evidence type="ECO:0000256" key="6">
    <source>
        <dbReference type="ARBA" id="ARBA00023136"/>
    </source>
</evidence>
<comment type="subcellular location">
    <subcellularLocation>
        <location evidence="1">Membrane</location>
        <topology evidence="1">Multi-pass membrane protein</topology>
    </subcellularLocation>
</comment>
<evidence type="ECO:0000313" key="10">
    <source>
        <dbReference type="Proteomes" id="UP000270927"/>
    </source>
</evidence>
<evidence type="ECO:0000313" key="9">
    <source>
        <dbReference type="EMBL" id="ROT47235.1"/>
    </source>
</evidence>
<evidence type="ECO:0000256" key="3">
    <source>
        <dbReference type="ARBA" id="ARBA00022692"/>
    </source>
</evidence>
<dbReference type="RefSeq" id="WP_123663150.1">
    <property type="nucleotide sequence ID" value="NZ_RARA01000025.1"/>
</dbReference>
<feature type="transmembrane region" description="Helical" evidence="7">
    <location>
        <begin position="51"/>
        <end position="76"/>
    </location>
</feature>
<feature type="transmembrane region" description="Helical" evidence="7">
    <location>
        <begin position="168"/>
        <end position="190"/>
    </location>
</feature>
<dbReference type="Pfam" id="PF01694">
    <property type="entry name" value="Rhomboid"/>
    <property type="match status" value="1"/>
</dbReference>
<dbReference type="InterPro" id="IPR050925">
    <property type="entry name" value="Rhomboid_protease_S54"/>
</dbReference>
<sequence length="275" mass="31709">MNCLKLTPLSERIRFKILNGIETQYVQKHLFSMNILYGYIRTQFKQSGNGLIKLILIHVLSFLFILLISSICYICGYEDYIPLLYEKLTFPSLYPLLLKQPWTIITYSFVHKSLVNLFWDLLMLHVLGQRIRTVTHAKHILRLYFLGQVVGAVVFFILYQFSPHFKGIAANLMGPSAAIYAIMAAVCVLLPDLKVNFFFISVQLKYIVMFLLVVAFMHLTSNDAGYYLAQLSGAFAGYLYAKKSKNGMDRNGSFFKITQYNNRVKRTTKFVNITK</sequence>
<keyword evidence="6 7" id="KW-0472">Membrane</keyword>
<dbReference type="InterPro" id="IPR035952">
    <property type="entry name" value="Rhomboid-like_sf"/>
</dbReference>
<dbReference type="EMBL" id="RARA01000025">
    <property type="protein sequence ID" value="ROT47235.1"/>
    <property type="molecule type" value="Genomic_DNA"/>
</dbReference>
<keyword evidence="4" id="KW-0378">Hydrolase</keyword>
<dbReference type="GO" id="GO:0006508">
    <property type="term" value="P:proteolysis"/>
    <property type="evidence" value="ECO:0007669"/>
    <property type="project" value="UniProtKB-KW"/>
</dbReference>
<dbReference type="PANTHER" id="PTHR43731:SF14">
    <property type="entry name" value="PRESENILIN-ASSOCIATED RHOMBOID-LIKE PROTEIN, MITOCHONDRIAL"/>
    <property type="match status" value="1"/>
</dbReference>
<name>A0A3N2QBT8_9BACT</name>
<comment type="similarity">
    <text evidence="2">Belongs to the peptidase S54 family.</text>
</comment>
<dbReference type="GO" id="GO:0016020">
    <property type="term" value="C:membrane"/>
    <property type="evidence" value="ECO:0007669"/>
    <property type="project" value="UniProtKB-SubCell"/>
</dbReference>
<dbReference type="AlphaFoldDB" id="A0A3N2QBT8"/>
<dbReference type="OrthoDB" id="680602at2"/>
<proteinExistence type="inferred from homology"/>
<dbReference type="Gene3D" id="1.20.1540.10">
    <property type="entry name" value="Rhomboid-like"/>
    <property type="match status" value="1"/>
</dbReference>
<evidence type="ECO:0000256" key="5">
    <source>
        <dbReference type="ARBA" id="ARBA00022989"/>
    </source>
</evidence>
<feature type="transmembrane region" description="Helical" evidence="7">
    <location>
        <begin position="224"/>
        <end position="241"/>
    </location>
</feature>
<evidence type="ECO:0000256" key="4">
    <source>
        <dbReference type="ARBA" id="ARBA00022801"/>
    </source>
</evidence>
<feature type="transmembrane region" description="Helical" evidence="7">
    <location>
        <begin position="143"/>
        <end position="162"/>
    </location>
</feature>
<evidence type="ECO:0000256" key="2">
    <source>
        <dbReference type="ARBA" id="ARBA00009045"/>
    </source>
</evidence>
<gene>
    <name evidence="9" type="ORF">EDM02_03710</name>
</gene>
<dbReference type="InterPro" id="IPR022764">
    <property type="entry name" value="Peptidase_S54_rhomboid_dom"/>
</dbReference>
<evidence type="ECO:0000256" key="7">
    <source>
        <dbReference type="SAM" id="Phobius"/>
    </source>
</evidence>
<organism evidence="9 10">
    <name type="scientific">Candidatus Cardinium hertigii</name>
    <dbReference type="NCBI Taxonomy" id="247481"/>
    <lineage>
        <taxon>Bacteria</taxon>
        <taxon>Pseudomonadati</taxon>
        <taxon>Bacteroidota</taxon>
        <taxon>Cytophagia</taxon>
        <taxon>Cytophagales</taxon>
        <taxon>Amoebophilaceae</taxon>
        <taxon>Candidatus Cardinium</taxon>
    </lineage>
</organism>
<reference evidence="9 10" key="1">
    <citation type="submission" date="2018-09" db="EMBL/GenBank/DDBJ databases">
        <title>Comparative Genomics of Wolbachia-Cardinium Dual Endosymbiosis in a Plant-Parasitic Nematode.</title>
        <authorList>
            <person name="Brown A.M.V."/>
            <person name="Wasala S.K."/>
            <person name="Howe D.K."/>
            <person name="Peetz A.B."/>
            <person name="Zasada I.A."/>
            <person name="Denver D.R."/>
        </authorList>
    </citation>
    <scope>NUCLEOTIDE SEQUENCE [LARGE SCALE GENOMIC DNA]</scope>
    <source>
        <strain evidence="9 10">Pp_1</strain>
    </source>
</reference>
<dbReference type="GO" id="GO:0004252">
    <property type="term" value="F:serine-type endopeptidase activity"/>
    <property type="evidence" value="ECO:0007669"/>
    <property type="project" value="InterPro"/>
</dbReference>
<feature type="transmembrane region" description="Helical" evidence="7">
    <location>
        <begin position="197"/>
        <end position="218"/>
    </location>
</feature>
<evidence type="ECO:0000256" key="1">
    <source>
        <dbReference type="ARBA" id="ARBA00004141"/>
    </source>
</evidence>
<dbReference type="SUPFAM" id="SSF144091">
    <property type="entry name" value="Rhomboid-like"/>
    <property type="match status" value="1"/>
</dbReference>
<feature type="domain" description="Peptidase S54 rhomboid" evidence="8">
    <location>
        <begin position="99"/>
        <end position="241"/>
    </location>
</feature>
<accession>A0A3N2QBT8</accession>
<evidence type="ECO:0000259" key="8">
    <source>
        <dbReference type="Pfam" id="PF01694"/>
    </source>
</evidence>
<comment type="caution">
    <text evidence="9">The sequence shown here is derived from an EMBL/GenBank/DDBJ whole genome shotgun (WGS) entry which is preliminary data.</text>
</comment>
<dbReference type="PANTHER" id="PTHR43731">
    <property type="entry name" value="RHOMBOID PROTEASE"/>
    <property type="match status" value="1"/>
</dbReference>
<keyword evidence="5 7" id="KW-1133">Transmembrane helix</keyword>